<dbReference type="HAMAP" id="MF_00094">
    <property type="entry name" value="Rel_fac_2"/>
    <property type="match status" value="1"/>
</dbReference>
<dbReference type="GO" id="GO:0005737">
    <property type="term" value="C:cytoplasm"/>
    <property type="evidence" value="ECO:0007669"/>
    <property type="project" value="UniProtKB-SubCell"/>
</dbReference>
<dbReference type="Gene3D" id="3.30.70.1660">
    <property type="match status" value="1"/>
</dbReference>
<dbReference type="InterPro" id="IPR000352">
    <property type="entry name" value="Pep_chain_release_fac_I"/>
</dbReference>
<comment type="caution">
    <text evidence="7">The sequence shown here is derived from an EMBL/GenBank/DDBJ whole genome shotgun (WGS) entry which is preliminary data.</text>
</comment>
<dbReference type="NCBIfam" id="TIGR00020">
    <property type="entry name" value="prfB"/>
    <property type="match status" value="1"/>
</dbReference>
<dbReference type="GO" id="GO:0016149">
    <property type="term" value="F:translation release factor activity, codon specific"/>
    <property type="evidence" value="ECO:0007669"/>
    <property type="project" value="UniProtKB-UniRule"/>
</dbReference>
<gene>
    <name evidence="4" type="primary">prfB</name>
    <name evidence="7" type="ORF">CEN88_155</name>
</gene>
<dbReference type="SUPFAM" id="SSF75620">
    <property type="entry name" value="Release factor"/>
    <property type="match status" value="1"/>
</dbReference>
<evidence type="ECO:0000256" key="3">
    <source>
        <dbReference type="ARBA" id="ARBA00022917"/>
    </source>
</evidence>
<comment type="similarity">
    <text evidence="1 4">Belongs to the prokaryotic/mitochondrial release factor family.</text>
</comment>
<dbReference type="PANTHER" id="PTHR43116:SF3">
    <property type="entry name" value="CLASS I PEPTIDE CHAIN RELEASE FACTOR"/>
    <property type="match status" value="1"/>
</dbReference>
<evidence type="ECO:0000256" key="5">
    <source>
        <dbReference type="NCBIfam" id="TIGR00020"/>
    </source>
</evidence>
<dbReference type="PANTHER" id="PTHR43116">
    <property type="entry name" value="PEPTIDE CHAIN RELEASE FACTOR 2"/>
    <property type="match status" value="1"/>
</dbReference>
<comment type="PTM">
    <text evidence="4">Methylated by PrmC. Methylation increases the termination efficiency of RF2.</text>
</comment>
<accession>A0A554LW80</accession>
<feature type="domain" description="Prokaryotic-type class I peptide chain release factors" evidence="6">
    <location>
        <begin position="208"/>
        <end position="224"/>
    </location>
</feature>
<name>A0A554LW80_9BACT</name>
<protein>
    <recommendedName>
        <fullName evidence="4 5">Peptide chain release factor 2</fullName>
        <shortName evidence="4">RF-2</shortName>
    </recommendedName>
</protein>
<evidence type="ECO:0000256" key="1">
    <source>
        <dbReference type="ARBA" id="ARBA00010835"/>
    </source>
</evidence>
<sequence length="328" mass="36725">MDLFQLQSILKIDDKKAEIVAIEQQMSQPDFWQDYNTANQLAAKLSQLKSIVDDFELLEMGGLSETEKSELYHRLKIAATLSGQYDDRPAILAVHAGAGGTEAQDWAGMLWQMYQKFCQKRGWQWQAIEESKGAEAGLKSAAARISGQLVFGYLKNEAGVHRLVRISPFDADKARHTSFASIEVIPEIAVDDKNIEIDNNALATDFCHASGHGGQNVNKVETAVRLTHLPTGIVVNCQVERTQGRNREIALQILKGKLAALMLAEHKKKVNELRGDYQKIEWGSQIRSYVLHPYQIVKDHRTGHETADTTAVLNGDIMEFIEAKLHNF</sequence>
<comment type="subcellular location">
    <subcellularLocation>
        <location evidence="4">Cytoplasm</location>
    </subcellularLocation>
</comment>
<dbReference type="Proteomes" id="UP000318711">
    <property type="component" value="Unassembled WGS sequence"/>
</dbReference>
<dbReference type="InterPro" id="IPR045853">
    <property type="entry name" value="Pep_chain_release_fac_I_sf"/>
</dbReference>
<dbReference type="EMBL" id="VMGL01000013">
    <property type="protein sequence ID" value="TSC97121.1"/>
    <property type="molecule type" value="Genomic_DNA"/>
</dbReference>
<keyword evidence="4" id="KW-0963">Cytoplasm</keyword>
<dbReference type="Gene3D" id="3.30.160.20">
    <property type="match status" value="1"/>
</dbReference>
<dbReference type="SMART" id="SM00937">
    <property type="entry name" value="PCRF"/>
    <property type="match status" value="1"/>
</dbReference>
<dbReference type="AlphaFoldDB" id="A0A554LW80"/>
<keyword evidence="2 4" id="KW-0488">Methylation</keyword>
<evidence type="ECO:0000313" key="7">
    <source>
        <dbReference type="EMBL" id="TSC97121.1"/>
    </source>
</evidence>
<proteinExistence type="inferred from homology"/>
<evidence type="ECO:0000313" key="8">
    <source>
        <dbReference type="Proteomes" id="UP000318711"/>
    </source>
</evidence>
<dbReference type="PROSITE" id="PS00745">
    <property type="entry name" value="RF_PROK_I"/>
    <property type="match status" value="1"/>
</dbReference>
<dbReference type="InterPro" id="IPR005139">
    <property type="entry name" value="PCRF"/>
</dbReference>
<comment type="function">
    <text evidence="4">Peptide chain release factor 2 directs the termination of translation in response to the peptide chain termination codons UGA and UAA.</text>
</comment>
<organism evidence="7 8">
    <name type="scientific">Candidatus Berkelbacteria bacterium Licking1014_2</name>
    <dbReference type="NCBI Taxonomy" id="2017146"/>
    <lineage>
        <taxon>Bacteria</taxon>
        <taxon>Candidatus Berkelbacteria</taxon>
    </lineage>
</organism>
<evidence type="ECO:0000259" key="6">
    <source>
        <dbReference type="PROSITE" id="PS00745"/>
    </source>
</evidence>
<dbReference type="InterPro" id="IPR004374">
    <property type="entry name" value="PrfB"/>
</dbReference>
<evidence type="ECO:0000256" key="2">
    <source>
        <dbReference type="ARBA" id="ARBA00022481"/>
    </source>
</evidence>
<evidence type="ECO:0000256" key="4">
    <source>
        <dbReference type="HAMAP-Rule" id="MF_00094"/>
    </source>
</evidence>
<dbReference type="Pfam" id="PF00472">
    <property type="entry name" value="RF-1"/>
    <property type="match status" value="1"/>
</dbReference>
<reference evidence="7 8" key="1">
    <citation type="submission" date="2017-07" db="EMBL/GenBank/DDBJ databases">
        <title>Mechanisms for carbon and nitrogen cycling indicate functional differentiation within the Candidate Phyla Radiation.</title>
        <authorList>
            <person name="Danczak R.E."/>
            <person name="Johnston M.D."/>
            <person name="Kenah C."/>
            <person name="Slattery M."/>
            <person name="Wrighton K.C."/>
            <person name="Wilkins M.J."/>
        </authorList>
    </citation>
    <scope>NUCLEOTIDE SEQUENCE [LARGE SCALE GENOMIC DNA]</scope>
    <source>
        <strain evidence="7">Licking1014_2</strain>
    </source>
</reference>
<dbReference type="Gene3D" id="1.20.58.410">
    <property type="entry name" value="Release factor"/>
    <property type="match status" value="1"/>
</dbReference>
<dbReference type="Pfam" id="PF03462">
    <property type="entry name" value="PCRF"/>
    <property type="match status" value="1"/>
</dbReference>
<feature type="modified residue" description="N5-methylglutamine" evidence="4">
    <location>
        <position position="215"/>
    </location>
</feature>
<keyword evidence="3 4" id="KW-0648">Protein biosynthesis</keyword>